<organism evidence="5 6">
    <name type="scientific">Pseudonocardia petroleophila</name>
    <dbReference type="NCBI Taxonomy" id="37331"/>
    <lineage>
        <taxon>Bacteria</taxon>
        <taxon>Bacillati</taxon>
        <taxon>Actinomycetota</taxon>
        <taxon>Actinomycetes</taxon>
        <taxon>Pseudonocardiales</taxon>
        <taxon>Pseudonocardiaceae</taxon>
        <taxon>Pseudonocardia</taxon>
    </lineage>
</organism>
<dbReference type="RefSeq" id="WP_185717302.1">
    <property type="nucleotide sequence ID" value="NZ_BAAAWI010000001.1"/>
</dbReference>
<evidence type="ECO:0000256" key="1">
    <source>
        <dbReference type="ARBA" id="ARBA00006432"/>
    </source>
</evidence>
<dbReference type="EMBL" id="CP060131">
    <property type="protein sequence ID" value="QNG50540.1"/>
    <property type="molecule type" value="Genomic_DNA"/>
</dbReference>
<dbReference type="Gene3D" id="3.30.300.30">
    <property type="match status" value="1"/>
</dbReference>
<dbReference type="Gene3D" id="3.40.50.12780">
    <property type="entry name" value="N-terminal domain of ligase-like"/>
    <property type="match status" value="1"/>
</dbReference>
<dbReference type="GO" id="GO:0031956">
    <property type="term" value="F:medium-chain fatty acid-CoA ligase activity"/>
    <property type="evidence" value="ECO:0007669"/>
    <property type="project" value="TreeGrafter"/>
</dbReference>
<protein>
    <submittedName>
        <fullName evidence="5">AMP-binding protein</fullName>
    </submittedName>
</protein>
<dbReference type="PANTHER" id="PTHR43201">
    <property type="entry name" value="ACYL-COA SYNTHETASE"/>
    <property type="match status" value="1"/>
</dbReference>
<reference evidence="5 6" key="1">
    <citation type="submission" date="2020-08" db="EMBL/GenBank/DDBJ databases">
        <authorList>
            <person name="Mo P."/>
        </authorList>
    </citation>
    <scope>NUCLEOTIDE SEQUENCE [LARGE SCALE GENOMIC DNA]</scope>
    <source>
        <strain evidence="5 6">CGMCC 4.1532</strain>
    </source>
</reference>
<dbReference type="FunFam" id="3.30.300.30:FF:000008">
    <property type="entry name" value="2,3-dihydroxybenzoate-AMP ligase"/>
    <property type="match status" value="1"/>
</dbReference>
<dbReference type="GO" id="GO:0006631">
    <property type="term" value="P:fatty acid metabolic process"/>
    <property type="evidence" value="ECO:0007669"/>
    <property type="project" value="TreeGrafter"/>
</dbReference>
<keyword evidence="2" id="KW-0436">Ligase</keyword>
<gene>
    <name evidence="5" type="ORF">H6H00_20185</name>
</gene>
<feature type="domain" description="AMP-dependent synthetase/ligase" evidence="3">
    <location>
        <begin position="34"/>
        <end position="405"/>
    </location>
</feature>
<evidence type="ECO:0000259" key="4">
    <source>
        <dbReference type="Pfam" id="PF13193"/>
    </source>
</evidence>
<keyword evidence="6" id="KW-1185">Reference proteome</keyword>
<dbReference type="PANTHER" id="PTHR43201:SF5">
    <property type="entry name" value="MEDIUM-CHAIN ACYL-COA LIGASE ACSF2, MITOCHONDRIAL"/>
    <property type="match status" value="1"/>
</dbReference>
<dbReference type="Proteomes" id="UP000515728">
    <property type="component" value="Chromosome"/>
</dbReference>
<accession>A0A7G7MCM9</accession>
<proteinExistence type="inferred from homology"/>
<dbReference type="InterPro" id="IPR045851">
    <property type="entry name" value="AMP-bd_C_sf"/>
</dbReference>
<dbReference type="InterPro" id="IPR000873">
    <property type="entry name" value="AMP-dep_synth/lig_dom"/>
</dbReference>
<evidence type="ECO:0000313" key="6">
    <source>
        <dbReference type="Proteomes" id="UP000515728"/>
    </source>
</evidence>
<feature type="domain" description="AMP-binding enzyme C-terminal" evidence="4">
    <location>
        <begin position="455"/>
        <end position="532"/>
    </location>
</feature>
<dbReference type="InterPro" id="IPR020845">
    <property type="entry name" value="AMP-binding_CS"/>
</dbReference>
<dbReference type="KEGG" id="ppel:H6H00_20185"/>
<sequence>MSIAVPGRCGPRPELVAAHTAPGLWEGNLVDSHLRESAARHPDRLALVDRGDEWTYGALDREVDRWAAALRDHGVGPGAVVSWQLPNWAEAVMLHQATLRLGAVSNPIIPIYRHSEVSFILRQARSEILFVPATFRGFDFPTMIREIRDELPDLATVVVVGDAPTEDGVVALDAFLATAASMPPAADGRPPHDANAVALLLYTSGTTSSPKGALHTHNTLDYENRSMIEFFGLTNSDVVFMPSPVAHITGVLYGLQLPFMLGSAVVFLDVWEPGAGLELIERHGCTFMLAATPFLHGLVHHPTRLPEATRTLRAFGCGGADVPPELVRRAALELDCLVSRIYGSTEFPTATSSNMSDPPEKRARTDGRAIGRAQLLVVDDQDRPVPSGDPGHLLVRGPELFIGYLDEALNADAFTPDGWFRTGDLAIVDADGYVEITGREKDIIIRGGENISAKEIEDHLFEHPKIADVAIVAVPDPVLVERACAVVVPMPGVNVDLAELTTWLREHHRLAMQKLPESLVLIDELPRTASGKVQKFKLRDRLRRSAAPIQDQEEQ</sequence>
<comment type="similarity">
    <text evidence="1">Belongs to the ATP-dependent AMP-binding enzyme family.</text>
</comment>
<evidence type="ECO:0000259" key="3">
    <source>
        <dbReference type="Pfam" id="PF00501"/>
    </source>
</evidence>
<evidence type="ECO:0000256" key="2">
    <source>
        <dbReference type="ARBA" id="ARBA00022598"/>
    </source>
</evidence>
<dbReference type="AlphaFoldDB" id="A0A7G7MCM9"/>
<dbReference type="InterPro" id="IPR042099">
    <property type="entry name" value="ANL_N_sf"/>
</dbReference>
<evidence type="ECO:0000313" key="5">
    <source>
        <dbReference type="EMBL" id="QNG50540.1"/>
    </source>
</evidence>
<dbReference type="Pfam" id="PF00501">
    <property type="entry name" value="AMP-binding"/>
    <property type="match status" value="1"/>
</dbReference>
<dbReference type="InterPro" id="IPR025110">
    <property type="entry name" value="AMP-bd_C"/>
</dbReference>
<dbReference type="Pfam" id="PF13193">
    <property type="entry name" value="AMP-binding_C"/>
    <property type="match status" value="1"/>
</dbReference>
<name>A0A7G7MCM9_9PSEU</name>
<dbReference type="SUPFAM" id="SSF56801">
    <property type="entry name" value="Acetyl-CoA synthetase-like"/>
    <property type="match status" value="1"/>
</dbReference>
<dbReference type="PROSITE" id="PS00455">
    <property type="entry name" value="AMP_BINDING"/>
    <property type="match status" value="1"/>
</dbReference>